<evidence type="ECO:0000259" key="3">
    <source>
        <dbReference type="PROSITE" id="PS50234"/>
    </source>
</evidence>
<reference evidence="4" key="1">
    <citation type="submission" date="2023-01" db="EMBL/GenBank/DDBJ databases">
        <title>Vibrio sp. CB1-14 genome sequencing.</title>
        <authorList>
            <person name="Otstavnykh N."/>
            <person name="Isaeva M."/>
            <person name="Meleshko D."/>
        </authorList>
    </citation>
    <scope>NUCLEOTIDE SEQUENCE</scope>
    <source>
        <strain evidence="4">CB1-14</strain>
    </source>
</reference>
<feature type="transmembrane region" description="Helical" evidence="2">
    <location>
        <begin position="70"/>
        <end position="87"/>
    </location>
</feature>
<accession>A0AAU8BPR5</accession>
<evidence type="ECO:0000313" key="4">
    <source>
        <dbReference type="EMBL" id="XCD18349.1"/>
    </source>
</evidence>
<dbReference type="SMART" id="SM00327">
    <property type="entry name" value="VWA"/>
    <property type="match status" value="1"/>
</dbReference>
<dbReference type="Gene3D" id="3.40.50.410">
    <property type="entry name" value="von Willebrand factor, type A domain"/>
    <property type="match status" value="1"/>
</dbReference>
<keyword evidence="2" id="KW-0472">Membrane</keyword>
<evidence type="ECO:0000256" key="2">
    <source>
        <dbReference type="SAM" id="Phobius"/>
    </source>
</evidence>
<dbReference type="SUPFAM" id="SSF48452">
    <property type="entry name" value="TPR-like"/>
    <property type="match status" value="1"/>
</dbReference>
<name>A0AAU8BPR5_9VIBR</name>
<dbReference type="InterPro" id="IPR050768">
    <property type="entry name" value="UPF0353/GerABKA_families"/>
</dbReference>
<keyword evidence="2" id="KW-1133">Transmembrane helix</keyword>
<dbReference type="EMBL" id="CP115921">
    <property type="protein sequence ID" value="XCD18349.1"/>
    <property type="molecule type" value="Genomic_DNA"/>
</dbReference>
<protein>
    <submittedName>
        <fullName evidence="4">VWA domain-containing protein</fullName>
    </submittedName>
</protein>
<keyword evidence="2" id="KW-0812">Transmembrane</keyword>
<feature type="transmembrane region" description="Helical" evidence="2">
    <location>
        <begin position="15"/>
        <end position="33"/>
    </location>
</feature>
<dbReference type="AlphaFoldDB" id="A0AAU8BPR5"/>
<evidence type="ECO:0000256" key="1">
    <source>
        <dbReference type="SAM" id="MobiDB-lite"/>
    </source>
</evidence>
<dbReference type="RefSeq" id="WP_353499494.1">
    <property type="nucleotide sequence ID" value="NZ_CP115921.1"/>
</dbReference>
<proteinExistence type="predicted"/>
<feature type="region of interest" description="Disordered" evidence="1">
    <location>
        <begin position="477"/>
        <end position="504"/>
    </location>
</feature>
<gene>
    <name evidence="4" type="ORF">PG915_16355</name>
</gene>
<dbReference type="SUPFAM" id="SSF53300">
    <property type="entry name" value="vWA-like"/>
    <property type="match status" value="1"/>
</dbReference>
<dbReference type="PANTHER" id="PTHR22550">
    <property type="entry name" value="SPORE GERMINATION PROTEIN"/>
    <property type="match status" value="1"/>
</dbReference>
<organism evidence="4">
    <name type="scientific">Vibrio chaetopteri</name>
    <dbReference type="NCBI Taxonomy" id="3016528"/>
    <lineage>
        <taxon>Bacteria</taxon>
        <taxon>Pseudomonadati</taxon>
        <taxon>Pseudomonadota</taxon>
        <taxon>Gammaproteobacteria</taxon>
        <taxon>Vibrionales</taxon>
        <taxon>Vibrionaceae</taxon>
        <taxon>Vibrio</taxon>
    </lineage>
</organism>
<dbReference type="PROSITE" id="PS50234">
    <property type="entry name" value="VWFA"/>
    <property type="match status" value="1"/>
</dbReference>
<dbReference type="InterPro" id="IPR011990">
    <property type="entry name" value="TPR-like_helical_dom_sf"/>
</dbReference>
<dbReference type="InterPro" id="IPR036465">
    <property type="entry name" value="vWFA_dom_sf"/>
</dbReference>
<dbReference type="Pfam" id="PF13519">
    <property type="entry name" value="VWA_2"/>
    <property type="match status" value="1"/>
</dbReference>
<dbReference type="KEGG" id="vck:PG915_16355"/>
<dbReference type="PANTHER" id="PTHR22550:SF14">
    <property type="entry name" value="VWFA DOMAIN-CONTAINING PROTEIN"/>
    <property type="match status" value="1"/>
</dbReference>
<sequence length="560" mass="62745">MSSLAIEQFFSQFHFMRPIWLLAFVPLGLLLLLRWRRETTAAWKTIIPEHLQKALIIGEQGWKSQLPLKLLSAILSIAIVICAGPTWEREASPFGEDQGALAIVLDVSTSMVQTDLPPSRLERAKYKIRDLLEARKGGKTSLIVFGGSAHTATPMTQDNQVFLPFLNAITPEVIPVQGKSVQSAIPELQSQLKNYPSASILIVSDGVSQEGIKLYQDAFQDTNQLVMVLAVGNDAIHSSSATDWDSLKQLASATDGRYYALTTDDSDINSIASDVERHMQISGESAMPWRDMGYYLVFPVMLLALLWFRKGWLVQWAILATLISPNIFLNQAHAETVSAVASSEQITEPKSAVEELWDSATQTWMDLWLTPEQQGQWYFNRGEFIKAANHFQEPMNKGIAFYYGRDFASAQSQFIQVQGDERAVLYLGNTLARQREYLAARNLYKDLIEKTKDESIAAVAKQNYQAMSELVDEINRVSESQSGTTDGPEESMELGDNPRTADGAEENTASELMLKETLNANEILGSEELADKWLRKVEADPKNFLRNKFQIQLREHGSQQ</sequence>
<feature type="domain" description="VWFA" evidence="3">
    <location>
        <begin position="100"/>
        <end position="275"/>
    </location>
</feature>
<dbReference type="InterPro" id="IPR002035">
    <property type="entry name" value="VWF_A"/>
</dbReference>